<gene>
    <name evidence="3" type="ORF">H735_09765</name>
</gene>
<evidence type="ECO:0000256" key="1">
    <source>
        <dbReference type="SAM" id="MobiDB-lite"/>
    </source>
</evidence>
<organism evidence="3 4">
    <name type="scientific">Vibrio owensii CAIM 1854 = LMG 25443</name>
    <dbReference type="NCBI Taxonomy" id="1229493"/>
    <lineage>
        <taxon>Bacteria</taxon>
        <taxon>Pseudomonadati</taxon>
        <taxon>Pseudomonadota</taxon>
        <taxon>Gammaproteobacteria</taxon>
        <taxon>Vibrionales</taxon>
        <taxon>Vibrionaceae</taxon>
        <taxon>Vibrio</taxon>
    </lineage>
</organism>
<evidence type="ECO:0000313" key="3">
    <source>
        <dbReference type="EMBL" id="KIF53208.1"/>
    </source>
</evidence>
<proteinExistence type="predicted"/>
<feature type="compositionally biased region" description="Basic residues" evidence="1">
    <location>
        <begin position="674"/>
        <end position="686"/>
    </location>
</feature>
<dbReference type="SUPFAM" id="SSF109604">
    <property type="entry name" value="HD-domain/PDEase-like"/>
    <property type="match status" value="1"/>
</dbReference>
<evidence type="ECO:0000259" key="2">
    <source>
        <dbReference type="Pfam" id="PF07514"/>
    </source>
</evidence>
<dbReference type="RefSeq" id="WP_020194395.1">
    <property type="nucleotide sequence ID" value="NZ_BAOH01000005.1"/>
</dbReference>
<comment type="caution">
    <text evidence="3">The sequence shown here is derived from an EMBL/GenBank/DDBJ whole genome shotgun (WGS) entry which is preliminary data.</text>
</comment>
<dbReference type="Proteomes" id="UP000031586">
    <property type="component" value="Unassembled WGS sequence"/>
</dbReference>
<reference evidence="3 4" key="1">
    <citation type="submission" date="2014-07" db="EMBL/GenBank/DDBJ databases">
        <title>Unique and conserved regions in Vibrio harveyi and related species in comparison with the shrimp pathogen Vibrio harveyi CAIM 1792.</title>
        <authorList>
            <person name="Espinoza-Valles I."/>
            <person name="Vora G."/>
            <person name="Leekitcharoenphon P."/>
            <person name="Ussery D."/>
            <person name="Hoj L."/>
            <person name="Gomez-Gil B."/>
        </authorList>
    </citation>
    <scope>NUCLEOTIDE SEQUENCE [LARGE SCALE GENOMIC DNA]</scope>
    <source>
        <strain evidence="4">CAIM 1854 / LMG 25443</strain>
    </source>
</reference>
<dbReference type="InterPro" id="IPR011119">
    <property type="entry name" value="Unchr_helicase_relaxase_TraI"/>
</dbReference>
<accession>A0A0C1VTH6</accession>
<dbReference type="Pfam" id="PF07514">
    <property type="entry name" value="TraI_2"/>
    <property type="match status" value="1"/>
</dbReference>
<dbReference type="Gene3D" id="1.10.3210.40">
    <property type="match status" value="1"/>
</dbReference>
<feature type="compositionally biased region" description="Polar residues" evidence="1">
    <location>
        <begin position="962"/>
        <end position="987"/>
    </location>
</feature>
<sequence length="1192" mass="133365">MNKRIDVNVFNPNVNDELTLSDDHLHERTIERVGIESKSCLDVMDTDEMQKYLKALRATAGSPEDQELEKRQQRWLASNAAAGKQQRQLSHRELHNALTGKPNTTLNSQSGIGLLGALKKIVRIGAKKNDKPVSKTKEIVLAKEWRRTEMPLPGLGETIRKVERDKIYNFDTLYRQVIFNFADQVGQLPASESHHHNWPGGLLKHSLEVADMSFQFAKSQDIEAIGLNDIEAQRRGPWQYAAFVIGLLHDVGKSITDMNVHGIKTDGSTVRWNPSLTTLNQFLKEQECERYFVDMNPTTRYVDGSGRFKRHEGMASVMLERILTPEAIHFITSSPDAGFGLWEQITSILSGKSGHHYLESSLKQAEQLSVYRSFTKARSTFHLKDRRRSVAEVYIEQLHRMRKEQTFLKHVFNIGGSIFIRYPEGLNMIQRELRESPVEGAFMGNYTPNEILKFLESAAYIKRANEDRSIVKILKTKFNTNKKNSRTYEPDGGSFTAVMLEHPTLLFGNDKIPDAITAIVYISEQKAIEFFSESECQEYVEDQSKVSEKKHKSHKGDIAVMLDAENKWNIVSHNVVEPEEVEVNGERIKSIAGKSQEVELDDDGKVKSKTGGKPSKKHSEAKGSKDAENGGKASENAKEKVSGGNAESNGGSKPSKDNVAPSKPTSGDQEQSAKPKRRLSRLHQQHAPKVTAEMIDEPPTVLKGSGEIKTHVSKDTLFDNPGKETGAGDVPYSEQLISAYAEWARISEKNAEAVISGRIPVVLFQAPFFVDKAKEFDADDWASNGMHVARKNDRTVVLKQSFIDLVKVLLENTTAKQESALKSNEVDAPNSTVNSDITEENQVVTLEEDPSVQVEPFKKSQIEPSKKVDNKSQANLEPEMSSTCKTALLAWGKDKPENMEMLKSGLIPNILLTSGKLKELGVTVDQLKAEKLFLGMKGRKVQIKTEPLFDRVEEQALDNEQKPLNNVRPQDTQSQVSISNGSPSAEITENDNEPPKFDDIPLEAYGDDWRGEEGEYEMPHYSDVPDEFSVHCIDQSLVQKDSPSEQGVDFMGEDGNLTLSELEEETEYVDVYELTSQSTVAVTTETLSYQIQLNKADIMSMFQSEQKTEMGACTVLVKGIQNGVVIPFVPGAEALDVSLEDFVQASTEFLEHKMNSNACPKMKPEQTQLVVKTLWSKLQVNDICTLEIKQGD</sequence>
<dbReference type="EMBL" id="JPRD01000015">
    <property type="protein sequence ID" value="KIF53208.1"/>
    <property type="molecule type" value="Genomic_DNA"/>
</dbReference>
<feature type="region of interest" description="Disordered" evidence="1">
    <location>
        <begin position="957"/>
        <end position="1000"/>
    </location>
</feature>
<protein>
    <recommendedName>
        <fullName evidence="2">Uncharacterized domain-containing protein</fullName>
    </recommendedName>
</protein>
<evidence type="ECO:0000313" key="4">
    <source>
        <dbReference type="Proteomes" id="UP000031586"/>
    </source>
</evidence>
<feature type="domain" description="Uncharacterised" evidence="2">
    <location>
        <begin position="169"/>
        <end position="400"/>
    </location>
</feature>
<feature type="compositionally biased region" description="Basic residues" evidence="1">
    <location>
        <begin position="607"/>
        <end position="616"/>
    </location>
</feature>
<dbReference type="PATRIC" id="fig|1229493.5.peg.1039"/>
<feature type="compositionally biased region" description="Polar residues" evidence="1">
    <location>
        <begin position="663"/>
        <end position="672"/>
    </location>
</feature>
<feature type="compositionally biased region" description="Basic and acidic residues" evidence="1">
    <location>
        <begin position="617"/>
        <end position="641"/>
    </location>
</feature>
<feature type="region of interest" description="Disordered" evidence="1">
    <location>
        <begin position="594"/>
        <end position="689"/>
    </location>
</feature>
<name>A0A0C1VTH6_9VIBR</name>
<dbReference type="AlphaFoldDB" id="A0A0C1VTH6"/>